<keyword evidence="1" id="KW-1133">Transmembrane helix</keyword>
<dbReference type="Proteomes" id="UP001056756">
    <property type="component" value="Chromosome"/>
</dbReference>
<dbReference type="AlphaFoldDB" id="A0A9J6Z925"/>
<organism evidence="2 3">
    <name type="scientific">Candidatus Pristimantibacillus lignocellulolyticus</name>
    <dbReference type="NCBI Taxonomy" id="2994561"/>
    <lineage>
        <taxon>Bacteria</taxon>
        <taxon>Bacillati</taxon>
        <taxon>Bacillota</taxon>
        <taxon>Bacilli</taxon>
        <taxon>Bacillales</taxon>
        <taxon>Paenibacillaceae</taxon>
        <taxon>Candidatus Pristimantibacillus</taxon>
    </lineage>
</organism>
<evidence type="ECO:0000256" key="1">
    <source>
        <dbReference type="SAM" id="Phobius"/>
    </source>
</evidence>
<keyword evidence="1" id="KW-0472">Membrane</keyword>
<name>A0A9J6Z925_9BACL</name>
<evidence type="ECO:0000313" key="2">
    <source>
        <dbReference type="EMBL" id="URN92717.1"/>
    </source>
</evidence>
<dbReference type="EMBL" id="CP097899">
    <property type="protein sequence ID" value="URN92717.1"/>
    <property type="molecule type" value="Genomic_DNA"/>
</dbReference>
<gene>
    <name evidence="2" type="ORF">NAG76_12725</name>
</gene>
<reference evidence="2" key="1">
    <citation type="submission" date="2022-05" db="EMBL/GenBank/DDBJ databases">
        <title>Novel bacterial taxa in a minimal lignocellulolytic consortium and its capacity to transform plastics disclosed by genome-resolved metagenomics.</title>
        <authorList>
            <person name="Rodriguez C.A.D."/>
            <person name="Diaz-Garcia L."/>
            <person name="Herrera K."/>
            <person name="Tarazona N.A."/>
            <person name="Sproer C."/>
            <person name="Overmann J."/>
            <person name="Jimenez D.J."/>
        </authorList>
    </citation>
    <scope>NUCLEOTIDE SEQUENCE</scope>
    <source>
        <strain evidence="2">MAG5</strain>
    </source>
</reference>
<feature type="transmembrane region" description="Helical" evidence="1">
    <location>
        <begin position="6"/>
        <end position="29"/>
    </location>
</feature>
<dbReference type="KEGG" id="plig:NAG76_12725"/>
<accession>A0A9J6Z925</accession>
<proteinExistence type="predicted"/>
<keyword evidence="1" id="KW-0812">Transmembrane</keyword>
<sequence>MKQNKIGIIIGIISIAAFLTLLIATIVFANKVLEDEKQKTAYYADLYGLTEELDETNNVPIKFPSQEYLIDQGSKGYNAIKELRVLHSQSDYFLMGGRLDHYTSDADELWSKIIESAFLQQSEYESIRDNLLDEADFTKDMNNMISLLNIATKQRSLDALRYMHRILHDIDLYGFTAQGVTPTGYWGATHTVPSSNNSQLNEITAFIEKHTL</sequence>
<evidence type="ECO:0000313" key="3">
    <source>
        <dbReference type="Proteomes" id="UP001056756"/>
    </source>
</evidence>
<protein>
    <submittedName>
        <fullName evidence="2">Uncharacterized protein</fullName>
    </submittedName>
</protein>